<evidence type="ECO:0000256" key="2">
    <source>
        <dbReference type="ARBA" id="ARBA00022670"/>
    </source>
</evidence>
<dbReference type="EMBL" id="JAZGQK010000003">
    <property type="protein sequence ID" value="MEE6257984.1"/>
    <property type="molecule type" value="Genomic_DNA"/>
</dbReference>
<evidence type="ECO:0000256" key="1">
    <source>
        <dbReference type="ARBA" id="ARBA00022612"/>
    </source>
</evidence>
<keyword evidence="2 5" id="KW-0645">Protease</keyword>
<keyword evidence="6" id="KW-1185">Reference proteome</keyword>
<dbReference type="Proteomes" id="UP001332243">
    <property type="component" value="Unassembled WGS sequence"/>
</dbReference>
<name>A0ABU7RNA1_9ACTN</name>
<accession>A0ABU7RNA1</accession>
<gene>
    <name evidence="5" type="ORF">V1633_05690</name>
</gene>
<dbReference type="Pfam" id="PF04586">
    <property type="entry name" value="Peptidase_S78"/>
    <property type="match status" value="1"/>
</dbReference>
<dbReference type="GO" id="GO:0008233">
    <property type="term" value="F:peptidase activity"/>
    <property type="evidence" value="ECO:0007669"/>
    <property type="project" value="UniProtKB-KW"/>
</dbReference>
<evidence type="ECO:0000256" key="3">
    <source>
        <dbReference type="ARBA" id="ARBA00022801"/>
    </source>
</evidence>
<evidence type="ECO:0000313" key="6">
    <source>
        <dbReference type="Proteomes" id="UP001332243"/>
    </source>
</evidence>
<proteinExistence type="predicted"/>
<protein>
    <submittedName>
        <fullName evidence="5">HK97 family phage prohead protease</fullName>
    </submittedName>
</protein>
<reference evidence="5 6" key="1">
    <citation type="submission" date="2024-01" db="EMBL/GenBank/DDBJ databases">
        <title>Genome insights into Plantactinospora sonchi sp. nov.</title>
        <authorList>
            <person name="Wang L."/>
        </authorList>
    </citation>
    <scope>NUCLEOTIDE SEQUENCE [LARGE SCALE GENOMIC DNA]</scope>
    <source>
        <strain evidence="5 6">NEAU-QY2</strain>
    </source>
</reference>
<dbReference type="InterPro" id="IPR054613">
    <property type="entry name" value="Peptidase_S78_dom"/>
</dbReference>
<organism evidence="5 6">
    <name type="scientific">Plantactinospora sonchi</name>
    <dbReference type="NCBI Taxonomy" id="1544735"/>
    <lineage>
        <taxon>Bacteria</taxon>
        <taxon>Bacillati</taxon>
        <taxon>Actinomycetota</taxon>
        <taxon>Actinomycetes</taxon>
        <taxon>Micromonosporales</taxon>
        <taxon>Micromonosporaceae</taxon>
        <taxon>Plantactinospora</taxon>
    </lineage>
</organism>
<evidence type="ECO:0000259" key="4">
    <source>
        <dbReference type="Pfam" id="PF04586"/>
    </source>
</evidence>
<dbReference type="RefSeq" id="WP_331213088.1">
    <property type="nucleotide sequence ID" value="NZ_JAZGQK010000003.1"/>
</dbReference>
<keyword evidence="3" id="KW-0378">Hydrolase</keyword>
<keyword evidence="1" id="KW-1188">Viral release from host cell</keyword>
<feature type="domain" description="Prohead serine protease" evidence="4">
    <location>
        <begin position="172"/>
        <end position="206"/>
    </location>
</feature>
<dbReference type="GO" id="GO:0006508">
    <property type="term" value="P:proteolysis"/>
    <property type="evidence" value="ECO:0007669"/>
    <property type="project" value="UniProtKB-KW"/>
</dbReference>
<sequence length="246" mass="27606">MTLENNDSRALEEWHEQDRAERITTIRRRAKQLFGKSFLLNNIGDREAEQIARQLLSTAASAFWNSEDTTFEELAHEELDQYGRWVRETFGCRLAFEDGVYYQRCPVAIAHKRVGMSIGFTARQTVCSICGDDISECDHRSNLLYEVQGGVGSSGYCPVCGGSECDEHSPQKTYKVAPIRIIIKADLHEVSVVRKPANPDARITSIPVDTSNLKEVLGASFQIGDAVNCDRCLNQCRGIEEIDSLR</sequence>
<comment type="caution">
    <text evidence="5">The sequence shown here is derived from an EMBL/GenBank/DDBJ whole genome shotgun (WGS) entry which is preliminary data.</text>
</comment>
<evidence type="ECO:0000313" key="5">
    <source>
        <dbReference type="EMBL" id="MEE6257984.1"/>
    </source>
</evidence>